<accession>A0ABU5ZLK7</accession>
<organism evidence="3 4">
    <name type="scientific">Ferviditalea candida</name>
    <dbReference type="NCBI Taxonomy" id="3108399"/>
    <lineage>
        <taxon>Bacteria</taxon>
        <taxon>Bacillati</taxon>
        <taxon>Bacillota</taxon>
        <taxon>Bacilli</taxon>
        <taxon>Bacillales</taxon>
        <taxon>Paenibacillaceae</taxon>
        <taxon>Ferviditalea</taxon>
    </lineage>
</organism>
<reference evidence="3" key="1">
    <citation type="submission" date="2023-12" db="EMBL/GenBank/DDBJ databases">
        <title>Fervidustalea candida gen. nov., sp. nov., a novel member of the family Paenibacillaceae isolated from a geothermal area.</title>
        <authorList>
            <person name="Li W.-J."/>
            <person name="Jiao J.-Y."/>
            <person name="Chen Y."/>
        </authorList>
    </citation>
    <scope>NUCLEOTIDE SEQUENCE</scope>
    <source>
        <strain evidence="3">SYSU GA230002</strain>
    </source>
</reference>
<comment type="caution">
    <text evidence="3">The sequence shown here is derived from an EMBL/GenBank/DDBJ whole genome shotgun (WGS) entry which is preliminary data.</text>
</comment>
<gene>
    <name evidence="3" type="ORF">VF724_15935</name>
</gene>
<dbReference type="InterPro" id="IPR016160">
    <property type="entry name" value="Ald_DH_CS_CYS"/>
</dbReference>
<keyword evidence="4" id="KW-1185">Reference proteome</keyword>
<dbReference type="SUPFAM" id="SSF53720">
    <property type="entry name" value="ALDH-like"/>
    <property type="match status" value="1"/>
</dbReference>
<dbReference type="InterPro" id="IPR016161">
    <property type="entry name" value="Ald_DH/histidinol_DH"/>
</dbReference>
<dbReference type="PANTHER" id="PTHR43353">
    <property type="entry name" value="SUCCINATE-SEMIALDEHYDE DEHYDROGENASE, MITOCHONDRIAL"/>
    <property type="match status" value="1"/>
</dbReference>
<dbReference type="Pfam" id="PF00171">
    <property type="entry name" value="Aldedh"/>
    <property type="match status" value="1"/>
</dbReference>
<dbReference type="InterPro" id="IPR015590">
    <property type="entry name" value="Aldehyde_DH_dom"/>
</dbReference>
<evidence type="ECO:0000256" key="1">
    <source>
        <dbReference type="ARBA" id="ARBA00023002"/>
    </source>
</evidence>
<sequence length="486" mass="52539">MSFTAKAPYQMFINGIWTDADSKEVFEVKNPATTEVVGTVPMGSDTDTTKALNAAQNAFKSWSRLPARKRGEYLEKVKDLLLENLQELAVMITLESGKPLSEAKGEVISAAENFAWYAAEARRVYGEVIPSDDAAKRIVVIRQAVGVAALITPWNFPLNILGRKVATALAAGCTIVAKPAEQTPITGILLWRLLEQAGLPPGVANLVTGDPVQIGKELLDNPIAKVIGFTGSTAVGKLLMQGASKHVKRLALELGGHAPFIVFEDADLDLAAKAVVRNKFRNTGQMCGCANRVYVHELVYDAFIEKLTALVQKLQVGNGLEDSTEVGPLVDEQGLIKVKQHVDDALSKGATALVGGCALEGSPGFFYQPTILVNVHKEMDIMREETFGPVVPVTTFTSEEEVLNQANDTQYGLYAYFFTKDADRSIRVSEALEYGMVGINDSLITAIQAPAGGFKESGLGREGGHWGMDEYLEVKYVTHTMTSQGN</sequence>
<keyword evidence="1 3" id="KW-0560">Oxidoreductase</keyword>
<evidence type="ECO:0000259" key="2">
    <source>
        <dbReference type="Pfam" id="PF00171"/>
    </source>
</evidence>
<dbReference type="PROSITE" id="PS00070">
    <property type="entry name" value="ALDEHYDE_DEHYDR_CYS"/>
    <property type="match status" value="1"/>
</dbReference>
<proteinExistence type="predicted"/>
<evidence type="ECO:0000313" key="4">
    <source>
        <dbReference type="Proteomes" id="UP001310386"/>
    </source>
</evidence>
<dbReference type="PANTHER" id="PTHR43353:SF5">
    <property type="entry name" value="SUCCINATE-SEMIALDEHYDE DEHYDROGENASE, MITOCHONDRIAL"/>
    <property type="match status" value="1"/>
</dbReference>
<dbReference type="InterPro" id="IPR016162">
    <property type="entry name" value="Ald_DH_N"/>
</dbReference>
<dbReference type="InterPro" id="IPR016163">
    <property type="entry name" value="Ald_DH_C"/>
</dbReference>
<dbReference type="Proteomes" id="UP001310386">
    <property type="component" value="Unassembled WGS sequence"/>
</dbReference>
<dbReference type="InterPro" id="IPR050740">
    <property type="entry name" value="Aldehyde_DH_Superfamily"/>
</dbReference>
<dbReference type="Gene3D" id="3.40.309.10">
    <property type="entry name" value="Aldehyde Dehydrogenase, Chain A, domain 2"/>
    <property type="match status" value="1"/>
</dbReference>
<dbReference type="Gene3D" id="3.40.605.10">
    <property type="entry name" value="Aldehyde Dehydrogenase, Chain A, domain 1"/>
    <property type="match status" value="1"/>
</dbReference>
<dbReference type="GO" id="GO:0016491">
    <property type="term" value="F:oxidoreductase activity"/>
    <property type="evidence" value="ECO:0007669"/>
    <property type="project" value="UniProtKB-KW"/>
</dbReference>
<evidence type="ECO:0000313" key="3">
    <source>
        <dbReference type="EMBL" id="MEB3103147.1"/>
    </source>
</evidence>
<protein>
    <submittedName>
        <fullName evidence="3">NAD-dependent succinate-semialdehyde dehydrogenase</fullName>
        <ecNumber evidence="3">1.2.1.-</ecNumber>
    </submittedName>
</protein>
<feature type="domain" description="Aldehyde dehydrogenase" evidence="2">
    <location>
        <begin position="17"/>
        <end position="477"/>
    </location>
</feature>
<dbReference type="EC" id="1.2.1.-" evidence="3"/>
<dbReference type="EMBL" id="JAYJLD010000028">
    <property type="protein sequence ID" value="MEB3103147.1"/>
    <property type="molecule type" value="Genomic_DNA"/>
</dbReference>
<dbReference type="CDD" id="cd07103">
    <property type="entry name" value="ALDH_F5_SSADH_GabD"/>
    <property type="match status" value="1"/>
</dbReference>
<dbReference type="RefSeq" id="WP_371755275.1">
    <property type="nucleotide sequence ID" value="NZ_JAYJLD010000028.1"/>
</dbReference>
<name>A0ABU5ZLK7_9BACL</name>